<dbReference type="SUPFAM" id="SSF52058">
    <property type="entry name" value="L domain-like"/>
    <property type="match status" value="1"/>
</dbReference>
<feature type="transmembrane region" description="Helical" evidence="10">
    <location>
        <begin position="588"/>
        <end position="606"/>
    </location>
</feature>
<keyword evidence="3 10" id="KW-0812">Transmembrane</keyword>
<comment type="caution">
    <text evidence="11">The sequence shown here is derived from an EMBL/GenBank/DDBJ whole genome shotgun (WGS) entry which is preliminary data.</text>
</comment>
<evidence type="ECO:0000256" key="5">
    <source>
        <dbReference type="ARBA" id="ARBA00022737"/>
    </source>
</evidence>
<dbReference type="Pfam" id="PF00560">
    <property type="entry name" value="LRR_1"/>
    <property type="match status" value="4"/>
</dbReference>
<dbReference type="Gene3D" id="3.80.10.10">
    <property type="entry name" value="Ribonuclease Inhibitor"/>
    <property type="match status" value="2"/>
</dbReference>
<dbReference type="PANTHER" id="PTHR48059:SF30">
    <property type="entry name" value="OS06G0587000 PROTEIN"/>
    <property type="match status" value="1"/>
</dbReference>
<protein>
    <recommendedName>
        <fullName evidence="13">Leucine-rich repeat-containing N-terminal plant-type domain-containing protein</fullName>
    </recommendedName>
</protein>
<organism evidence="11 12">
    <name type="scientific">Triparma columacea</name>
    <dbReference type="NCBI Taxonomy" id="722753"/>
    <lineage>
        <taxon>Eukaryota</taxon>
        <taxon>Sar</taxon>
        <taxon>Stramenopiles</taxon>
        <taxon>Ochrophyta</taxon>
        <taxon>Bolidophyceae</taxon>
        <taxon>Parmales</taxon>
        <taxon>Triparmaceae</taxon>
        <taxon>Triparma</taxon>
    </lineage>
</organism>
<dbReference type="EMBL" id="BRYA01000383">
    <property type="protein sequence ID" value="GMI48263.1"/>
    <property type="molecule type" value="Genomic_DNA"/>
</dbReference>
<feature type="transmembrane region" description="Helical" evidence="10">
    <location>
        <begin position="750"/>
        <end position="776"/>
    </location>
</feature>
<keyword evidence="4" id="KW-0732">Signal</keyword>
<dbReference type="GO" id="GO:0016020">
    <property type="term" value="C:membrane"/>
    <property type="evidence" value="ECO:0007669"/>
    <property type="project" value="UniProtKB-SubCell"/>
</dbReference>
<evidence type="ECO:0000256" key="3">
    <source>
        <dbReference type="ARBA" id="ARBA00022692"/>
    </source>
</evidence>
<evidence type="ECO:0000256" key="4">
    <source>
        <dbReference type="ARBA" id="ARBA00022729"/>
    </source>
</evidence>
<dbReference type="InterPro" id="IPR051848">
    <property type="entry name" value="PGIP"/>
</dbReference>
<evidence type="ECO:0000313" key="11">
    <source>
        <dbReference type="EMBL" id="GMI48263.1"/>
    </source>
</evidence>
<feature type="transmembrane region" description="Helical" evidence="10">
    <location>
        <begin position="1093"/>
        <end position="1112"/>
    </location>
</feature>
<dbReference type="OrthoDB" id="38453at2759"/>
<dbReference type="FunFam" id="3.80.10.10:FF:000062">
    <property type="entry name" value="protein STRUBBELIG-RECEPTOR FAMILY 3"/>
    <property type="match status" value="1"/>
</dbReference>
<proteinExistence type="predicted"/>
<feature type="transmembrane region" description="Helical" evidence="10">
    <location>
        <begin position="1167"/>
        <end position="1187"/>
    </location>
</feature>
<dbReference type="AlphaFoldDB" id="A0A9W7GPG0"/>
<accession>A0A9W7GPG0</accession>
<evidence type="ECO:0000256" key="9">
    <source>
        <dbReference type="SAM" id="MobiDB-lite"/>
    </source>
</evidence>
<gene>
    <name evidence="11" type="ORF">TrCOL_g8983</name>
</gene>
<name>A0A9W7GPG0_9STRA</name>
<keyword evidence="8" id="KW-0675">Receptor</keyword>
<feature type="transmembrane region" description="Helical" evidence="10">
    <location>
        <begin position="1133"/>
        <end position="1155"/>
    </location>
</feature>
<feature type="transmembrane region" description="Helical" evidence="10">
    <location>
        <begin position="530"/>
        <end position="550"/>
    </location>
</feature>
<dbReference type="InterPro" id="IPR001611">
    <property type="entry name" value="Leu-rich_rpt"/>
</dbReference>
<feature type="transmembrane region" description="Helical" evidence="10">
    <location>
        <begin position="881"/>
        <end position="902"/>
    </location>
</feature>
<keyword evidence="7 10" id="KW-0472">Membrane</keyword>
<evidence type="ECO:0000256" key="10">
    <source>
        <dbReference type="SAM" id="Phobius"/>
    </source>
</evidence>
<reference evidence="12" key="1">
    <citation type="journal article" date="2023" name="Commun. Biol.">
        <title>Genome analysis of Parmales, the sister group of diatoms, reveals the evolutionary specialization of diatoms from phago-mixotrophs to photoautotrophs.</title>
        <authorList>
            <person name="Ban H."/>
            <person name="Sato S."/>
            <person name="Yoshikawa S."/>
            <person name="Yamada K."/>
            <person name="Nakamura Y."/>
            <person name="Ichinomiya M."/>
            <person name="Sato N."/>
            <person name="Blanc-Mathieu R."/>
            <person name="Endo H."/>
            <person name="Kuwata A."/>
            <person name="Ogata H."/>
        </authorList>
    </citation>
    <scope>NUCLEOTIDE SEQUENCE [LARGE SCALE GENOMIC DNA]</scope>
</reference>
<evidence type="ECO:0000313" key="12">
    <source>
        <dbReference type="Proteomes" id="UP001165065"/>
    </source>
</evidence>
<keyword evidence="6 10" id="KW-1133">Transmembrane helix</keyword>
<feature type="transmembrane region" description="Helical" evidence="10">
    <location>
        <begin position="914"/>
        <end position="935"/>
    </location>
</feature>
<sequence>MLVGVGKRRDSSNAIETSDVERLALVDLYYSTNGEGWTTESQKNWLDGDPCVNQWYGVTCDEHGGMVTVDLRNNNMTGTLEESIGDLFALQKLVLLGGQIGGSIPASIGNLKNVTYFALVEHEFEGEIPASMGNMTKLESFYGYMNRLEGKVPEFTKCEALTLVSLYENNLSGELPSFSTNIKLQRLGLHNNSLSGTIPSFSNNTNLQILSLYNNNLSGSIPSFSTNINLQFLQLNNNNNLSGTIPSFTNNTNLQVLYLHKNNLSGSIPSFSTNINLQYLELNDNKLSGPLPSFTSNPLLQTLYIYNNQLSGPLPHDFSATPLLQTFFAYNNDFSGTLSPTLFDLKNITDVILSGNANLKGTLPSVLSTPSLTSLVIEGCAFTGPLPKTITSPLTSFYLAGNSFTSSIPALPPTIRDVSLAYNQITGSIPDSFFSDTPSLTSFDVRHNNIGGTIPTSLSALSNLFDLKLDLNDFSGEIPSSVSNWPVFTANNSNTTVLFGNVWSCPVPDTVREHSNEDPGHAYSCGGSEFVTPAILAAAAGALFVIAASFTKQCESVLGLIGTYTRGRHEVLSDASNIVNIGHACYKLVLAVLLASVGLSVTYWNANSNFETQPTFLKLSVSLKTASNWLVLPLLAITTLLLLYFINWGWNLRFEGHVNVNGHAEEKTTAMKKPLSGRGTLKLFGIFAYTIIFVVAFDFIYVFFVATSPTISPSNKAFANTALSQFKSTLLNERWAAKESMKLLNPKKSFNFLVFTMSVVMLLNALVVPSILILFLDERCFKYKFVQQEPHEADVPITYCGSADNNGDPACPDPTYPNDGYKTDIYTTTFNYPWSLSDQCGSAVIQVYSPVVILELLFSGFLQPALWWFCIDGGKAQVVKWMVLTIGMSVSLALPQVVNLFADDIDSGDILPGDWALVLLSAGVFVFVFLVGWGASELRKDENDNDEEEETTAGPEAPTSFYLPPVDFLLDTLDYNIDEDRVFGQQENFRWPLVSSVLEGILNTASNLLDCLGFAKGNFDGDLKTVMDDFTLEEEDEEGETNKEEDAELGTDAEIAATEPKQELGRYLPYTYANLVKNVALIFTFGVASPLTAWIGCLGMLCRWLALSFLAERFNEKKKRRGEEQIKTDAQGIPFRCIVLVVICNIGFFSTAALLSGISVDGKNGGTTFAFLAVMAIILISYMMYLAKSEYMRVRRERETGTKGTLTEPLLSLAGDDAN</sequence>
<evidence type="ECO:0008006" key="13">
    <source>
        <dbReference type="Google" id="ProtNLM"/>
    </source>
</evidence>
<feature type="transmembrane region" description="Helical" evidence="10">
    <location>
        <begin position="626"/>
        <end position="646"/>
    </location>
</feature>
<feature type="transmembrane region" description="Helical" evidence="10">
    <location>
        <begin position="681"/>
        <end position="704"/>
    </location>
</feature>
<keyword evidence="5" id="KW-0677">Repeat</keyword>
<evidence type="ECO:0000256" key="1">
    <source>
        <dbReference type="ARBA" id="ARBA00004196"/>
    </source>
</evidence>
<dbReference type="Proteomes" id="UP001165065">
    <property type="component" value="Unassembled WGS sequence"/>
</dbReference>
<evidence type="ECO:0000256" key="8">
    <source>
        <dbReference type="ARBA" id="ARBA00023170"/>
    </source>
</evidence>
<keyword evidence="12" id="KW-1185">Reference proteome</keyword>
<evidence type="ECO:0000256" key="7">
    <source>
        <dbReference type="ARBA" id="ARBA00023136"/>
    </source>
</evidence>
<feature type="transmembrane region" description="Helical" evidence="10">
    <location>
        <begin position="1067"/>
        <end position="1087"/>
    </location>
</feature>
<comment type="subcellular location">
    <subcellularLocation>
        <location evidence="1">Cell envelope</location>
    </subcellularLocation>
    <subcellularLocation>
        <location evidence="2">Membrane</location>
    </subcellularLocation>
</comment>
<dbReference type="InterPro" id="IPR032675">
    <property type="entry name" value="LRR_dom_sf"/>
</dbReference>
<dbReference type="Pfam" id="PF13855">
    <property type="entry name" value="LRR_8"/>
    <property type="match status" value="1"/>
</dbReference>
<feature type="region of interest" description="Disordered" evidence="9">
    <location>
        <begin position="940"/>
        <end position="960"/>
    </location>
</feature>
<dbReference type="PANTHER" id="PTHR48059">
    <property type="entry name" value="POLYGALACTURONASE INHIBITOR 1"/>
    <property type="match status" value="1"/>
</dbReference>
<dbReference type="SUPFAM" id="SSF52047">
    <property type="entry name" value="RNI-like"/>
    <property type="match status" value="1"/>
</dbReference>
<evidence type="ECO:0000256" key="2">
    <source>
        <dbReference type="ARBA" id="ARBA00004370"/>
    </source>
</evidence>
<evidence type="ECO:0000256" key="6">
    <source>
        <dbReference type="ARBA" id="ARBA00022989"/>
    </source>
</evidence>